<evidence type="ECO:0000313" key="2">
    <source>
        <dbReference type="Proteomes" id="UP000323597"/>
    </source>
</evidence>
<sequence>MKVSRGFQKILPLHHLSHCCKTAMSIYKQGLKCVRSPPPYLFTMKFHLSCAAFIFK</sequence>
<reference evidence="1 2" key="1">
    <citation type="submission" date="2019-07" db="EMBL/GenBank/DDBJ databases">
        <title>WGS assembly of Gossypium mustelinum.</title>
        <authorList>
            <person name="Chen Z.J."/>
            <person name="Sreedasyam A."/>
            <person name="Ando A."/>
            <person name="Song Q."/>
            <person name="De L."/>
            <person name="Hulse-Kemp A."/>
            <person name="Ding M."/>
            <person name="Ye W."/>
            <person name="Kirkbride R."/>
            <person name="Jenkins J."/>
            <person name="Plott C."/>
            <person name="Lovell J."/>
            <person name="Lin Y.-M."/>
            <person name="Vaughn R."/>
            <person name="Liu B."/>
            <person name="Li W."/>
            <person name="Simpson S."/>
            <person name="Scheffler B."/>
            <person name="Saski C."/>
            <person name="Grover C."/>
            <person name="Hu G."/>
            <person name="Conover J."/>
            <person name="Carlson J."/>
            <person name="Shu S."/>
            <person name="Boston L."/>
            <person name="Williams M."/>
            <person name="Peterson D."/>
            <person name="Mcgee K."/>
            <person name="Jones D."/>
            <person name="Wendel J."/>
            <person name="Stelly D."/>
            <person name="Grimwood J."/>
            <person name="Schmutz J."/>
        </authorList>
    </citation>
    <scope>NUCLEOTIDE SEQUENCE [LARGE SCALE GENOMIC DNA]</scope>
    <source>
        <strain evidence="1">1408120.09</strain>
    </source>
</reference>
<dbReference type="Proteomes" id="UP000323597">
    <property type="component" value="Chromosome D05"/>
</dbReference>
<keyword evidence="2" id="KW-1185">Reference proteome</keyword>
<organism evidence="1 2">
    <name type="scientific">Gossypium mustelinum</name>
    <name type="common">Cotton</name>
    <name type="synonym">Gossypium caicoense</name>
    <dbReference type="NCBI Taxonomy" id="34275"/>
    <lineage>
        <taxon>Eukaryota</taxon>
        <taxon>Viridiplantae</taxon>
        <taxon>Streptophyta</taxon>
        <taxon>Embryophyta</taxon>
        <taxon>Tracheophyta</taxon>
        <taxon>Spermatophyta</taxon>
        <taxon>Magnoliopsida</taxon>
        <taxon>eudicotyledons</taxon>
        <taxon>Gunneridae</taxon>
        <taxon>Pentapetalae</taxon>
        <taxon>rosids</taxon>
        <taxon>malvids</taxon>
        <taxon>Malvales</taxon>
        <taxon>Malvaceae</taxon>
        <taxon>Malvoideae</taxon>
        <taxon>Gossypium</taxon>
    </lineage>
</organism>
<protein>
    <submittedName>
        <fullName evidence="1">Uncharacterized protein</fullName>
    </submittedName>
</protein>
<accession>A0A5D2UV45</accession>
<name>A0A5D2UV45_GOSMU</name>
<dbReference type="AlphaFoldDB" id="A0A5D2UV45"/>
<proteinExistence type="predicted"/>
<dbReference type="EMBL" id="CM017653">
    <property type="protein sequence ID" value="TYI81338.1"/>
    <property type="molecule type" value="Genomic_DNA"/>
</dbReference>
<evidence type="ECO:0000313" key="1">
    <source>
        <dbReference type="EMBL" id="TYI81338.1"/>
    </source>
</evidence>
<gene>
    <name evidence="1" type="ORF">E1A91_D05G148100v1</name>
</gene>